<comment type="caution">
    <text evidence="2">The sequence shown here is derived from an EMBL/GenBank/DDBJ whole genome shotgun (WGS) entry which is preliminary data.</text>
</comment>
<evidence type="ECO:0000313" key="2">
    <source>
        <dbReference type="EMBL" id="GGA81619.1"/>
    </source>
</evidence>
<feature type="domain" description="SpoVT-AbrB" evidence="1">
    <location>
        <begin position="5"/>
        <end position="50"/>
    </location>
</feature>
<dbReference type="Pfam" id="PF04014">
    <property type="entry name" value="MazE_antitoxin"/>
    <property type="match status" value="1"/>
</dbReference>
<dbReference type="EMBL" id="BMHH01000002">
    <property type="protein sequence ID" value="GGA81619.1"/>
    <property type="molecule type" value="Genomic_DNA"/>
</dbReference>
<dbReference type="SMART" id="SM00966">
    <property type="entry name" value="SpoVT_AbrB"/>
    <property type="match status" value="1"/>
</dbReference>
<organism evidence="2 3">
    <name type="scientific">Brucella endophytica</name>
    <dbReference type="NCBI Taxonomy" id="1963359"/>
    <lineage>
        <taxon>Bacteria</taxon>
        <taxon>Pseudomonadati</taxon>
        <taxon>Pseudomonadota</taxon>
        <taxon>Alphaproteobacteria</taxon>
        <taxon>Hyphomicrobiales</taxon>
        <taxon>Brucellaceae</taxon>
        <taxon>Brucella/Ochrobactrum group</taxon>
        <taxon>Brucella</taxon>
    </lineage>
</organism>
<dbReference type="RefSeq" id="WP_188821370.1">
    <property type="nucleotide sequence ID" value="NZ_BMHH01000002.1"/>
</dbReference>
<dbReference type="NCBIfam" id="TIGR01439">
    <property type="entry name" value="lp_hng_hel_AbrB"/>
    <property type="match status" value="1"/>
</dbReference>
<reference evidence="2" key="2">
    <citation type="submission" date="2020-09" db="EMBL/GenBank/DDBJ databases">
        <authorList>
            <person name="Sun Q."/>
            <person name="Zhou Y."/>
        </authorList>
    </citation>
    <scope>NUCLEOTIDE SEQUENCE</scope>
    <source>
        <strain evidence="2">CGMCC 1.15082</strain>
    </source>
</reference>
<name>A0A916S310_9HYPH</name>
<keyword evidence="3" id="KW-1185">Reference proteome</keyword>
<evidence type="ECO:0000259" key="1">
    <source>
        <dbReference type="SMART" id="SM00966"/>
    </source>
</evidence>
<dbReference type="InterPro" id="IPR007159">
    <property type="entry name" value="SpoVT-AbrB_dom"/>
</dbReference>
<sequence length="70" mass="7666">MSKTATLSSKFQISIPKAIRDAQHWEAGQIFAFIPKGAGVLLMPVPTDEELAGIAKGASPTEYRDRSDRY</sequence>
<protein>
    <recommendedName>
        <fullName evidence="1">SpoVT-AbrB domain-containing protein</fullName>
    </recommendedName>
</protein>
<gene>
    <name evidence="2" type="ORF">GCM10011491_06170</name>
</gene>
<dbReference type="SUPFAM" id="SSF89447">
    <property type="entry name" value="AbrB/MazE/MraZ-like"/>
    <property type="match status" value="1"/>
</dbReference>
<dbReference type="Gene3D" id="2.10.260.10">
    <property type="match status" value="1"/>
</dbReference>
<evidence type="ECO:0000313" key="3">
    <source>
        <dbReference type="Proteomes" id="UP000646478"/>
    </source>
</evidence>
<proteinExistence type="predicted"/>
<reference evidence="2" key="1">
    <citation type="journal article" date="2014" name="Int. J. Syst. Evol. Microbiol.">
        <title>Complete genome sequence of Corynebacterium casei LMG S-19264T (=DSM 44701T), isolated from a smear-ripened cheese.</title>
        <authorList>
            <consortium name="US DOE Joint Genome Institute (JGI-PGF)"/>
            <person name="Walter F."/>
            <person name="Albersmeier A."/>
            <person name="Kalinowski J."/>
            <person name="Ruckert C."/>
        </authorList>
    </citation>
    <scope>NUCLEOTIDE SEQUENCE</scope>
    <source>
        <strain evidence="2">CGMCC 1.15082</strain>
    </source>
</reference>
<dbReference type="InterPro" id="IPR037914">
    <property type="entry name" value="SpoVT-AbrB_sf"/>
</dbReference>
<accession>A0A916S310</accession>
<dbReference type="GO" id="GO:0003677">
    <property type="term" value="F:DNA binding"/>
    <property type="evidence" value="ECO:0007669"/>
    <property type="project" value="InterPro"/>
</dbReference>
<dbReference type="AlphaFoldDB" id="A0A916S310"/>
<dbReference type="Proteomes" id="UP000646478">
    <property type="component" value="Unassembled WGS sequence"/>
</dbReference>